<dbReference type="Proteomes" id="UP000593573">
    <property type="component" value="Unassembled WGS sequence"/>
</dbReference>
<dbReference type="AlphaFoldDB" id="A0A7J8VNE0"/>
<dbReference type="OrthoDB" id="73614at2759"/>
<gene>
    <name evidence="1" type="ORF">Goklo_004201</name>
</gene>
<reference evidence="1 2" key="1">
    <citation type="journal article" date="2019" name="Genome Biol. Evol.">
        <title>Insights into the evolution of the New World diploid cottons (Gossypium, subgenus Houzingenia) based on genome sequencing.</title>
        <authorList>
            <person name="Grover C.E."/>
            <person name="Arick M.A. 2nd"/>
            <person name="Thrash A."/>
            <person name="Conover J.L."/>
            <person name="Sanders W.S."/>
            <person name="Peterson D.G."/>
            <person name="Frelichowski J.E."/>
            <person name="Scheffler J.A."/>
            <person name="Scheffler B.E."/>
            <person name="Wendel J.F."/>
        </authorList>
    </citation>
    <scope>NUCLEOTIDE SEQUENCE [LARGE SCALE GENOMIC DNA]</scope>
    <source>
        <strain evidence="1">57</strain>
        <tissue evidence="1">Leaf</tissue>
    </source>
</reference>
<organism evidence="1 2">
    <name type="scientific">Gossypium klotzschianum</name>
    <dbReference type="NCBI Taxonomy" id="34286"/>
    <lineage>
        <taxon>Eukaryota</taxon>
        <taxon>Viridiplantae</taxon>
        <taxon>Streptophyta</taxon>
        <taxon>Embryophyta</taxon>
        <taxon>Tracheophyta</taxon>
        <taxon>Spermatophyta</taxon>
        <taxon>Magnoliopsida</taxon>
        <taxon>eudicotyledons</taxon>
        <taxon>Gunneridae</taxon>
        <taxon>Pentapetalae</taxon>
        <taxon>rosids</taxon>
        <taxon>malvids</taxon>
        <taxon>Malvales</taxon>
        <taxon>Malvaceae</taxon>
        <taxon>Malvoideae</taxon>
        <taxon>Gossypium</taxon>
    </lineage>
</organism>
<evidence type="ECO:0000313" key="1">
    <source>
        <dbReference type="EMBL" id="MBA0664153.1"/>
    </source>
</evidence>
<protein>
    <submittedName>
        <fullName evidence="1">Uncharacterized protein</fullName>
    </submittedName>
</protein>
<keyword evidence="2" id="KW-1185">Reference proteome</keyword>
<comment type="caution">
    <text evidence="1">The sequence shown here is derived from an EMBL/GenBank/DDBJ whole genome shotgun (WGS) entry which is preliminary data.</text>
</comment>
<accession>A0A7J8VNE0</accession>
<feature type="non-terminal residue" evidence="1">
    <location>
        <position position="51"/>
    </location>
</feature>
<evidence type="ECO:0000313" key="2">
    <source>
        <dbReference type="Proteomes" id="UP000593573"/>
    </source>
</evidence>
<dbReference type="EMBL" id="JABFAB010000011">
    <property type="protein sequence ID" value="MBA0664153.1"/>
    <property type="molecule type" value="Genomic_DNA"/>
</dbReference>
<proteinExistence type="predicted"/>
<sequence>MEKMNNAFEKMKMLVGIEVEDEHQQPAIEEDGNSFSFMDDFNRQCTLTTKQ</sequence>
<name>A0A7J8VNE0_9ROSI</name>